<dbReference type="SUPFAM" id="SSF74788">
    <property type="entry name" value="Cullin repeat-like"/>
    <property type="match status" value="1"/>
</dbReference>
<name>A0ABR3JKX6_9AGAR</name>
<sequence>MSPGNKNGESSTLTSSSLQAVLAAAALSRPLPQPAVGSANPAASFPALWSYILPALDHIVRSHTNDNTKPPSIDIAFYSGIHSACYNYFTSPSDLMGAVQVPARIDDSGNEFYEHLDKYFTDVARELLLGAPTDDSALLAYVLPHFSRFSASAKSVNRLLNYFNRHYVKRCVDEDKGWLRLSDIFEPEQTIVLSATNGTENFAAQIQQKRLEELTKWGFVKGGSAASQAEAEACAEAASSLDRIIPLSSLAHRHLRIEFLEPLISVQKAGNKPRGKKKIPKSTPTPIPAALAPKGRLGRAVEQLISSPSVASKDKTRTLQDLSYALKTVGVRPTHPLRKRLDAYLK</sequence>
<proteinExistence type="predicted"/>
<dbReference type="InterPro" id="IPR016159">
    <property type="entry name" value="Cullin_repeat-like_dom_sf"/>
</dbReference>
<evidence type="ECO:0000313" key="1">
    <source>
        <dbReference type="EMBL" id="KAL0956182.1"/>
    </source>
</evidence>
<evidence type="ECO:0000313" key="2">
    <source>
        <dbReference type="Proteomes" id="UP001556367"/>
    </source>
</evidence>
<accession>A0ABR3JKX6</accession>
<dbReference type="Gene3D" id="1.20.1310.10">
    <property type="entry name" value="Cullin Repeats"/>
    <property type="match status" value="1"/>
</dbReference>
<keyword evidence="2" id="KW-1185">Reference proteome</keyword>
<reference evidence="2" key="1">
    <citation type="submission" date="2024-06" db="EMBL/GenBank/DDBJ databases">
        <title>Multi-omics analyses provide insights into the biosynthesis of the anticancer antibiotic pleurotin in Hohenbuehelia grisea.</title>
        <authorList>
            <person name="Weaver J.A."/>
            <person name="Alberti F."/>
        </authorList>
    </citation>
    <scope>NUCLEOTIDE SEQUENCE [LARGE SCALE GENOMIC DNA]</scope>
    <source>
        <strain evidence="2">T-177</strain>
    </source>
</reference>
<dbReference type="EMBL" id="JASNQZ010000006">
    <property type="protein sequence ID" value="KAL0956182.1"/>
    <property type="molecule type" value="Genomic_DNA"/>
</dbReference>
<dbReference type="Proteomes" id="UP001556367">
    <property type="component" value="Unassembled WGS sequence"/>
</dbReference>
<protein>
    <submittedName>
        <fullName evidence="1">Uncharacterized protein</fullName>
    </submittedName>
</protein>
<organism evidence="1 2">
    <name type="scientific">Hohenbuehelia grisea</name>
    <dbReference type="NCBI Taxonomy" id="104357"/>
    <lineage>
        <taxon>Eukaryota</taxon>
        <taxon>Fungi</taxon>
        <taxon>Dikarya</taxon>
        <taxon>Basidiomycota</taxon>
        <taxon>Agaricomycotina</taxon>
        <taxon>Agaricomycetes</taxon>
        <taxon>Agaricomycetidae</taxon>
        <taxon>Agaricales</taxon>
        <taxon>Pleurotineae</taxon>
        <taxon>Pleurotaceae</taxon>
        <taxon>Hohenbuehelia</taxon>
    </lineage>
</organism>
<gene>
    <name evidence="1" type="ORF">HGRIS_002342</name>
</gene>
<comment type="caution">
    <text evidence="1">The sequence shown here is derived from an EMBL/GenBank/DDBJ whole genome shotgun (WGS) entry which is preliminary data.</text>
</comment>